<organism evidence="2 3">
    <name type="scientific">Diaphorina citri</name>
    <name type="common">Asian citrus psyllid</name>
    <dbReference type="NCBI Taxonomy" id="121845"/>
    <lineage>
        <taxon>Eukaryota</taxon>
        <taxon>Metazoa</taxon>
        <taxon>Ecdysozoa</taxon>
        <taxon>Arthropoda</taxon>
        <taxon>Hexapoda</taxon>
        <taxon>Insecta</taxon>
        <taxon>Pterygota</taxon>
        <taxon>Neoptera</taxon>
        <taxon>Paraneoptera</taxon>
        <taxon>Hemiptera</taxon>
        <taxon>Sternorrhyncha</taxon>
        <taxon>Psylloidea</taxon>
        <taxon>Psyllidae</taxon>
        <taxon>Diaphorininae</taxon>
        <taxon>Diaphorina</taxon>
    </lineage>
</organism>
<dbReference type="SUPFAM" id="SSF51445">
    <property type="entry name" value="(Trans)glycosidases"/>
    <property type="match status" value="1"/>
</dbReference>
<dbReference type="GeneID" id="103517112"/>
<dbReference type="PANTHER" id="PTHR21040:SF8">
    <property type="entry name" value="BCDNA.GH04120"/>
    <property type="match status" value="1"/>
</dbReference>
<dbReference type="Proteomes" id="UP000079169">
    <property type="component" value="Unplaced"/>
</dbReference>
<reference evidence="3" key="1">
    <citation type="submission" date="2025-08" db="UniProtKB">
        <authorList>
            <consortium name="RefSeq"/>
        </authorList>
    </citation>
    <scope>IDENTIFICATION</scope>
</reference>
<dbReference type="PANTHER" id="PTHR21040">
    <property type="entry name" value="BCDNA.GH04120"/>
    <property type="match status" value="1"/>
</dbReference>
<dbReference type="InterPro" id="IPR017853">
    <property type="entry name" value="GH"/>
</dbReference>
<name>A0A1S3DG82_DIACI</name>
<dbReference type="InterPro" id="IPR038901">
    <property type="entry name" value="HEXDC-like"/>
</dbReference>
<dbReference type="AlphaFoldDB" id="A0A1S3DG82"/>
<feature type="transmembrane region" description="Helical" evidence="1">
    <location>
        <begin position="12"/>
        <end position="40"/>
    </location>
</feature>
<keyword evidence="2" id="KW-1185">Reference proteome</keyword>
<evidence type="ECO:0000256" key="1">
    <source>
        <dbReference type="SAM" id="Phobius"/>
    </source>
</evidence>
<dbReference type="KEGG" id="dci:103517112"/>
<keyword evidence="1" id="KW-1133">Transmembrane helix</keyword>
<protein>
    <submittedName>
        <fullName evidence="3">Hexosaminidase D-like</fullName>
    </submittedName>
</protein>
<keyword evidence="1" id="KW-0812">Transmembrane</keyword>
<dbReference type="GO" id="GO:0015929">
    <property type="term" value="F:hexosaminidase activity"/>
    <property type="evidence" value="ECO:0007669"/>
    <property type="project" value="InterPro"/>
</dbReference>
<proteinExistence type="predicted"/>
<sequence length="350" mass="40030">MSLVITMSSSVFKIFPLFLLGSFLSVFACAVHFLLVNFFFDPSSLSIVPYRNQMVTPSTFKEVLVHLDLKGAPPSLTYLKEILPILAYTGATSLLIEWEDTLPYSLGFDNTNPFRETEIFIILAAAESNGLASIPLVPLYSDMDFVLKVKEFAKMRQNFNDTRFICPNARSSLDLVFKMIGRVLDFHRDTKYFHIGFRGPFPQDECPRECCGGKHLYDVIIDHLVTIVRHFNQLYPQVKLLMWDDLFRCVPTSRIKQLMGIGKYVIPVVQPFEDMDILGYNVESYTEFLAAIFPEVWISGTYRSAPGNSHDFKLVPNLNQHLELNSRQVDFVEAFQHKFDHPITKGLSLT</sequence>
<gene>
    <name evidence="3" type="primary">LOC103517112</name>
</gene>
<keyword evidence="1" id="KW-0472">Membrane</keyword>
<dbReference type="PaxDb" id="121845-A0A1S3DG82"/>
<dbReference type="Gene3D" id="3.20.20.80">
    <property type="entry name" value="Glycosidases"/>
    <property type="match status" value="1"/>
</dbReference>
<dbReference type="RefSeq" id="XP_008480355.2">
    <property type="nucleotide sequence ID" value="XM_008482133.2"/>
</dbReference>
<accession>A0A1S3DG82</accession>
<evidence type="ECO:0000313" key="2">
    <source>
        <dbReference type="Proteomes" id="UP000079169"/>
    </source>
</evidence>
<dbReference type="STRING" id="121845.A0A1S3DG82"/>
<evidence type="ECO:0000313" key="3">
    <source>
        <dbReference type="RefSeq" id="XP_008480355.2"/>
    </source>
</evidence>